<evidence type="ECO:0000313" key="5">
    <source>
        <dbReference type="EMBL" id="CAF4011454.1"/>
    </source>
</evidence>
<evidence type="ECO:0000313" key="7">
    <source>
        <dbReference type="Proteomes" id="UP000663829"/>
    </source>
</evidence>
<proteinExistence type="predicted"/>
<dbReference type="EMBL" id="CAJOBC010012255">
    <property type="protein sequence ID" value="CAF4011454.1"/>
    <property type="molecule type" value="Genomic_DNA"/>
</dbReference>
<feature type="region of interest" description="Disordered" evidence="1">
    <location>
        <begin position="39"/>
        <end position="58"/>
    </location>
</feature>
<evidence type="ECO:0000313" key="6">
    <source>
        <dbReference type="EMBL" id="CAF4088732.1"/>
    </source>
</evidence>
<gene>
    <name evidence="3" type="ORF">GPM918_LOCUS25874</name>
    <name evidence="4" type="ORF">OVA965_LOCUS27765</name>
    <name evidence="5" type="ORF">SRO942_LOCUS25939</name>
    <name evidence="6" type="ORF">TMI583_LOCUS28516</name>
</gene>
<dbReference type="EMBL" id="CAJNOK010018518">
    <property type="protein sequence ID" value="CAF1283745.1"/>
    <property type="molecule type" value="Genomic_DNA"/>
</dbReference>
<dbReference type="GO" id="GO:0003677">
    <property type="term" value="F:DNA binding"/>
    <property type="evidence" value="ECO:0007669"/>
    <property type="project" value="InterPro"/>
</dbReference>
<evidence type="ECO:0000259" key="2">
    <source>
        <dbReference type="Pfam" id="PF01498"/>
    </source>
</evidence>
<dbReference type="InterPro" id="IPR036397">
    <property type="entry name" value="RNaseH_sf"/>
</dbReference>
<dbReference type="GO" id="GO:0015074">
    <property type="term" value="P:DNA integration"/>
    <property type="evidence" value="ECO:0007669"/>
    <property type="project" value="InterPro"/>
</dbReference>
<evidence type="ECO:0000256" key="1">
    <source>
        <dbReference type="SAM" id="MobiDB-lite"/>
    </source>
</evidence>
<protein>
    <recommendedName>
        <fullName evidence="2">Transposase Tc1-like domain-containing protein</fullName>
    </recommendedName>
</protein>
<evidence type="ECO:0000313" key="3">
    <source>
        <dbReference type="EMBL" id="CAF1245583.1"/>
    </source>
</evidence>
<accession>A0A814ZSM5</accession>
<organism evidence="3 7">
    <name type="scientific">Didymodactylos carnosus</name>
    <dbReference type="NCBI Taxonomy" id="1234261"/>
    <lineage>
        <taxon>Eukaryota</taxon>
        <taxon>Metazoa</taxon>
        <taxon>Spiralia</taxon>
        <taxon>Gnathifera</taxon>
        <taxon>Rotifera</taxon>
        <taxon>Eurotatoria</taxon>
        <taxon>Bdelloidea</taxon>
        <taxon>Philodinida</taxon>
        <taxon>Philodinidae</taxon>
        <taxon>Didymodactylos</taxon>
    </lineage>
</organism>
<dbReference type="Gene3D" id="3.30.420.10">
    <property type="entry name" value="Ribonuclease H-like superfamily/Ribonuclease H"/>
    <property type="match status" value="1"/>
</dbReference>
<comment type="caution">
    <text evidence="3">The sequence shown here is derived from an EMBL/GenBank/DDBJ whole genome shotgun (WGS) entry which is preliminary data.</text>
</comment>
<dbReference type="Proteomes" id="UP000677228">
    <property type="component" value="Unassembled WGS sequence"/>
</dbReference>
<reference evidence="3" key="1">
    <citation type="submission" date="2021-02" db="EMBL/GenBank/DDBJ databases">
        <authorList>
            <person name="Nowell W R."/>
        </authorList>
    </citation>
    <scope>NUCLEOTIDE SEQUENCE</scope>
</reference>
<dbReference type="GO" id="GO:0006313">
    <property type="term" value="P:DNA transposition"/>
    <property type="evidence" value="ECO:0007669"/>
    <property type="project" value="InterPro"/>
</dbReference>
<name>A0A814ZSM5_9BILA</name>
<feature type="domain" description="Transposase Tc1-like" evidence="2">
    <location>
        <begin position="61"/>
        <end position="132"/>
    </location>
</feature>
<dbReference type="Proteomes" id="UP000681722">
    <property type="component" value="Unassembled WGS sequence"/>
</dbReference>
<dbReference type="AlphaFoldDB" id="A0A814ZSM5"/>
<keyword evidence="7" id="KW-1185">Reference proteome</keyword>
<dbReference type="EMBL" id="CAJNOQ010010199">
    <property type="protein sequence ID" value="CAF1245583.1"/>
    <property type="molecule type" value="Genomic_DNA"/>
</dbReference>
<dbReference type="EMBL" id="CAJOBA010040088">
    <property type="protein sequence ID" value="CAF4088732.1"/>
    <property type="molecule type" value="Genomic_DNA"/>
</dbReference>
<dbReference type="InterPro" id="IPR002492">
    <property type="entry name" value="Transposase_Tc1-like"/>
</dbReference>
<dbReference type="OrthoDB" id="4843387at2759"/>
<sequence>MFAHYYVLDFPEDMLLNISRHTKFGVSRQCVQNVSKKQKQKIGVVNRPDQGSDRATTKREDRRLFTLCKEGRYKTSRKLASEWVLPNVPVVTPRTVRNRLVEAGYRSYVTKRKPFRKARYRHVRLKFAREHQYWSDNDWKCVVFFDESHFEVLNRKNRSFVRRLRSEQDKPFNFRACVQGGGSCVSVWRCMTAEGIGTLVVDKGQVNGKKYIDMLILSLPSFIKKRFKPDQKWYFMQDNARCHRCKFSKQ</sequence>
<evidence type="ECO:0000313" key="4">
    <source>
        <dbReference type="EMBL" id="CAF1283745.1"/>
    </source>
</evidence>
<dbReference type="Proteomes" id="UP000682733">
    <property type="component" value="Unassembled WGS sequence"/>
</dbReference>
<dbReference type="Pfam" id="PF01498">
    <property type="entry name" value="HTH_Tnp_Tc3_2"/>
    <property type="match status" value="1"/>
</dbReference>
<dbReference type="Proteomes" id="UP000663829">
    <property type="component" value="Unassembled WGS sequence"/>
</dbReference>